<reference evidence="3" key="1">
    <citation type="submission" date="2020-05" db="EMBL/GenBank/DDBJ databases">
        <authorList>
            <person name="Chiriac C."/>
            <person name="Salcher M."/>
            <person name="Ghai R."/>
            <person name="Kavagutti S V."/>
        </authorList>
    </citation>
    <scope>NUCLEOTIDE SEQUENCE</scope>
</reference>
<keyword evidence="1" id="KW-0812">Transmembrane</keyword>
<feature type="transmembrane region" description="Helical" evidence="1">
    <location>
        <begin position="323"/>
        <end position="342"/>
    </location>
</feature>
<protein>
    <submittedName>
        <fullName evidence="3">Unannotated protein</fullName>
    </submittedName>
</protein>
<feature type="transmembrane region" description="Helical" evidence="1">
    <location>
        <begin position="230"/>
        <end position="248"/>
    </location>
</feature>
<dbReference type="InterPro" id="IPR002656">
    <property type="entry name" value="Acyl_transf_3_dom"/>
</dbReference>
<dbReference type="PANTHER" id="PTHR23028">
    <property type="entry name" value="ACETYLTRANSFERASE"/>
    <property type="match status" value="1"/>
</dbReference>
<evidence type="ECO:0000259" key="2">
    <source>
        <dbReference type="Pfam" id="PF01757"/>
    </source>
</evidence>
<dbReference type="GO" id="GO:0016747">
    <property type="term" value="F:acyltransferase activity, transferring groups other than amino-acyl groups"/>
    <property type="evidence" value="ECO:0007669"/>
    <property type="project" value="InterPro"/>
</dbReference>
<dbReference type="PANTHER" id="PTHR23028:SF53">
    <property type="entry name" value="ACYL_TRANSF_3 DOMAIN-CONTAINING PROTEIN"/>
    <property type="match status" value="1"/>
</dbReference>
<dbReference type="EMBL" id="CAFBLP010000015">
    <property type="protein sequence ID" value="CAB4871384.1"/>
    <property type="molecule type" value="Genomic_DNA"/>
</dbReference>
<accession>A0A6J7DRT2</accession>
<feature type="transmembrane region" description="Helical" evidence="1">
    <location>
        <begin position="290"/>
        <end position="311"/>
    </location>
</feature>
<keyword evidence="1" id="KW-0472">Membrane</keyword>
<dbReference type="GO" id="GO:0016020">
    <property type="term" value="C:membrane"/>
    <property type="evidence" value="ECO:0007669"/>
    <property type="project" value="TreeGrafter"/>
</dbReference>
<sequence>MNDHRSPAYEPALDGLRAWAVTAVVLYHASATSRLNVQTGGFIGVSVFFTLSGFLVTRMLLAEHQANAAIDLRRFWSRRIRRLAPASLTVIALVVLLASREWPGMQPSDAAAGIWGYTNWHVIASGEAQLLRTIVGPLGPFWSLAVEEQFYLLLVIAFAIAALTRRPAATLAAVLSAGWLVSAVVQLAVSSPAYRAEFGTERRMAELLAGCLLALALQHRPSILTTNANAWGLAALPALAALIGYGIFGSSDPGWLLHGGYVAVGIVSVVVILGVLSHGHLARLLSVRPIVKVGVMSYSIYLVHWPVVLMIDHHFAHAGRWPSLISKVVVSFAAATALHLLVEQPLRRARMTPRLTGALWIGTCLSVTVAAGMLLG</sequence>
<feature type="transmembrane region" description="Helical" evidence="1">
    <location>
        <begin position="260"/>
        <end position="278"/>
    </location>
</feature>
<feature type="transmembrane region" description="Helical" evidence="1">
    <location>
        <begin position="41"/>
        <end position="61"/>
    </location>
</feature>
<dbReference type="GO" id="GO:0009103">
    <property type="term" value="P:lipopolysaccharide biosynthetic process"/>
    <property type="evidence" value="ECO:0007669"/>
    <property type="project" value="TreeGrafter"/>
</dbReference>
<feature type="transmembrane region" description="Helical" evidence="1">
    <location>
        <begin position="354"/>
        <end position="375"/>
    </location>
</feature>
<feature type="domain" description="Acyltransferase 3" evidence="2">
    <location>
        <begin position="12"/>
        <end position="338"/>
    </location>
</feature>
<evidence type="ECO:0000256" key="1">
    <source>
        <dbReference type="SAM" id="Phobius"/>
    </source>
</evidence>
<feature type="transmembrane region" description="Helical" evidence="1">
    <location>
        <begin position="141"/>
        <end position="163"/>
    </location>
</feature>
<keyword evidence="1" id="KW-1133">Transmembrane helix</keyword>
<evidence type="ECO:0000313" key="3">
    <source>
        <dbReference type="EMBL" id="CAB4871384.1"/>
    </source>
</evidence>
<organism evidence="3">
    <name type="scientific">freshwater metagenome</name>
    <dbReference type="NCBI Taxonomy" id="449393"/>
    <lineage>
        <taxon>unclassified sequences</taxon>
        <taxon>metagenomes</taxon>
        <taxon>ecological metagenomes</taxon>
    </lineage>
</organism>
<proteinExistence type="predicted"/>
<feature type="transmembrane region" description="Helical" evidence="1">
    <location>
        <begin position="82"/>
        <end position="99"/>
    </location>
</feature>
<dbReference type="InterPro" id="IPR050879">
    <property type="entry name" value="Acyltransferase_3"/>
</dbReference>
<gene>
    <name evidence="3" type="ORF">UFOPK3376_00850</name>
</gene>
<dbReference type="AlphaFoldDB" id="A0A6J7DRT2"/>
<name>A0A6J7DRT2_9ZZZZ</name>
<dbReference type="Pfam" id="PF01757">
    <property type="entry name" value="Acyl_transf_3"/>
    <property type="match status" value="1"/>
</dbReference>